<keyword evidence="3 6" id="KW-0067">ATP-binding</keyword>
<dbReference type="EMBL" id="BMDH01000001">
    <property type="protein sequence ID" value="GGI13396.1"/>
    <property type="molecule type" value="Genomic_DNA"/>
</dbReference>
<evidence type="ECO:0000313" key="7">
    <source>
        <dbReference type="Proteomes" id="UP000619536"/>
    </source>
</evidence>
<dbReference type="InterPro" id="IPR022508">
    <property type="entry name" value="ABC_trspt_anch-rpt_ATP-bd"/>
</dbReference>
<keyword evidence="1" id="KW-0813">Transport</keyword>
<feature type="region of interest" description="Disordered" evidence="4">
    <location>
        <begin position="277"/>
        <end position="296"/>
    </location>
</feature>
<dbReference type="InterPro" id="IPR027417">
    <property type="entry name" value="P-loop_NTPase"/>
</dbReference>
<dbReference type="PROSITE" id="PS00211">
    <property type="entry name" value="ABC_TRANSPORTER_1"/>
    <property type="match status" value="1"/>
</dbReference>
<dbReference type="Proteomes" id="UP000619536">
    <property type="component" value="Unassembled WGS sequence"/>
</dbReference>
<dbReference type="InterPro" id="IPR050153">
    <property type="entry name" value="Metal_Ion_Import_ABC"/>
</dbReference>
<evidence type="ECO:0000256" key="1">
    <source>
        <dbReference type="ARBA" id="ARBA00022448"/>
    </source>
</evidence>
<feature type="compositionally biased region" description="Basic and acidic residues" evidence="4">
    <location>
        <begin position="277"/>
        <end position="292"/>
    </location>
</feature>
<dbReference type="Pfam" id="PF00005">
    <property type="entry name" value="ABC_tran"/>
    <property type="match status" value="1"/>
</dbReference>
<organism evidence="6 7">
    <name type="scientific">Galliscardovia ingluviei</name>
    <dbReference type="NCBI Taxonomy" id="1769422"/>
    <lineage>
        <taxon>Bacteria</taxon>
        <taxon>Bacillati</taxon>
        <taxon>Actinomycetota</taxon>
        <taxon>Actinomycetes</taxon>
        <taxon>Bifidobacteriales</taxon>
        <taxon>Bifidobacteriaceae</taxon>
        <taxon>Galliscardovia</taxon>
    </lineage>
</organism>
<evidence type="ECO:0000256" key="4">
    <source>
        <dbReference type="SAM" id="MobiDB-lite"/>
    </source>
</evidence>
<dbReference type="GO" id="GO:0016887">
    <property type="term" value="F:ATP hydrolysis activity"/>
    <property type="evidence" value="ECO:0007669"/>
    <property type="project" value="InterPro"/>
</dbReference>
<sequence length="327" mass="35783">MTTLDQHHNIPCEIFTETTHDQCLEDPPILSVRDIDVDLGGRPVLRGVNLEVRQGELVGLIGPNGAGKTTLLRTILHLTPKRRGSVSLHGHAARRKIGYVPQRHEFAWDFPVTVREAVLSNITASLGLFRRPRIEHQRAVERALARTDMKHLADRPVGELSGGQRQRVLVARALALQPAILLLDEPMTGLDMPTQEMLTGLFRSLADEGHAVIMTTHDLISARAVMDRLVLIRGEIIASGTPSELDCAQAWVETFQVGIDNPLLAALGLKENGPVEEVGKRPAREGEPKHECNQPIEGEGADHVVLKGSGRLHGTGHFVFSKGVGRC</sequence>
<dbReference type="CDD" id="cd03235">
    <property type="entry name" value="ABC_Metallic_Cations"/>
    <property type="match status" value="1"/>
</dbReference>
<dbReference type="SUPFAM" id="SSF52540">
    <property type="entry name" value="P-loop containing nucleoside triphosphate hydrolases"/>
    <property type="match status" value="1"/>
</dbReference>
<reference evidence="6" key="1">
    <citation type="journal article" date="2014" name="Int. J. Syst. Evol. Microbiol.">
        <title>Complete genome sequence of Corynebacterium casei LMG S-19264T (=DSM 44701T), isolated from a smear-ripened cheese.</title>
        <authorList>
            <consortium name="US DOE Joint Genome Institute (JGI-PGF)"/>
            <person name="Walter F."/>
            <person name="Albersmeier A."/>
            <person name="Kalinowski J."/>
            <person name="Ruckert C."/>
        </authorList>
    </citation>
    <scope>NUCLEOTIDE SEQUENCE</scope>
    <source>
        <strain evidence="6">CCM 8606</strain>
    </source>
</reference>
<keyword evidence="7" id="KW-1185">Reference proteome</keyword>
<accession>A0A8J3EYK3</accession>
<gene>
    <name evidence="6" type="ORF">GCM10007377_05750</name>
</gene>
<evidence type="ECO:0000259" key="5">
    <source>
        <dbReference type="PROSITE" id="PS50893"/>
    </source>
</evidence>
<evidence type="ECO:0000256" key="3">
    <source>
        <dbReference type="ARBA" id="ARBA00022840"/>
    </source>
</evidence>
<comment type="caution">
    <text evidence="6">The sequence shown here is derived from an EMBL/GenBank/DDBJ whole genome shotgun (WGS) entry which is preliminary data.</text>
</comment>
<protein>
    <submittedName>
        <fullName evidence="6">Anchored repeat-type ABC transporter ATP-binding subunit</fullName>
    </submittedName>
</protein>
<reference evidence="6" key="2">
    <citation type="submission" date="2020-09" db="EMBL/GenBank/DDBJ databases">
        <authorList>
            <person name="Sun Q."/>
            <person name="Sedlacek I."/>
        </authorList>
    </citation>
    <scope>NUCLEOTIDE SEQUENCE</scope>
    <source>
        <strain evidence="6">CCM 8606</strain>
    </source>
</reference>
<dbReference type="RefSeq" id="WP_229714698.1">
    <property type="nucleotide sequence ID" value="NZ_BMDH01000001.1"/>
</dbReference>
<dbReference type="InterPro" id="IPR003593">
    <property type="entry name" value="AAA+_ATPase"/>
</dbReference>
<dbReference type="Gene3D" id="3.40.50.300">
    <property type="entry name" value="P-loop containing nucleotide triphosphate hydrolases"/>
    <property type="match status" value="1"/>
</dbReference>
<dbReference type="PANTHER" id="PTHR42734">
    <property type="entry name" value="METAL TRANSPORT SYSTEM ATP-BINDING PROTEIN TM_0124-RELATED"/>
    <property type="match status" value="1"/>
</dbReference>
<keyword evidence="2" id="KW-0547">Nucleotide-binding</keyword>
<dbReference type="AlphaFoldDB" id="A0A8J3EYK3"/>
<dbReference type="InterPro" id="IPR017871">
    <property type="entry name" value="ABC_transporter-like_CS"/>
</dbReference>
<dbReference type="PROSITE" id="PS50893">
    <property type="entry name" value="ABC_TRANSPORTER_2"/>
    <property type="match status" value="1"/>
</dbReference>
<evidence type="ECO:0000256" key="2">
    <source>
        <dbReference type="ARBA" id="ARBA00022741"/>
    </source>
</evidence>
<proteinExistence type="predicted"/>
<evidence type="ECO:0000313" key="6">
    <source>
        <dbReference type="EMBL" id="GGI13396.1"/>
    </source>
</evidence>
<dbReference type="GO" id="GO:0005524">
    <property type="term" value="F:ATP binding"/>
    <property type="evidence" value="ECO:0007669"/>
    <property type="project" value="UniProtKB-KW"/>
</dbReference>
<dbReference type="InterPro" id="IPR003439">
    <property type="entry name" value="ABC_transporter-like_ATP-bd"/>
</dbReference>
<dbReference type="SMART" id="SM00382">
    <property type="entry name" value="AAA"/>
    <property type="match status" value="1"/>
</dbReference>
<name>A0A8J3EYK3_9BIFI</name>
<dbReference type="NCBIfam" id="TIGR03771">
    <property type="entry name" value="anch_rpt_ABC"/>
    <property type="match status" value="1"/>
</dbReference>
<feature type="domain" description="ABC transporter" evidence="5">
    <location>
        <begin position="30"/>
        <end position="259"/>
    </location>
</feature>